<keyword evidence="1" id="KW-0614">Plasmid</keyword>
<geneLocation type="plasmid" evidence="1">
    <name>p1</name>
</geneLocation>
<protein>
    <submittedName>
        <fullName evidence="1">Uncharacterized protein</fullName>
    </submittedName>
</protein>
<organism evidence="1">
    <name type="scientific">Klebsiella oxytoca</name>
    <dbReference type="NCBI Taxonomy" id="571"/>
    <lineage>
        <taxon>Bacteria</taxon>
        <taxon>Pseudomonadati</taxon>
        <taxon>Pseudomonadota</taxon>
        <taxon>Gammaproteobacteria</taxon>
        <taxon>Enterobacterales</taxon>
        <taxon>Enterobacteriaceae</taxon>
        <taxon>Klebsiella/Raoultella group</taxon>
        <taxon>Klebsiella</taxon>
    </lineage>
</organism>
<evidence type="ECO:0000313" key="1">
    <source>
        <dbReference type="EMBL" id="ASD48583.1"/>
    </source>
</evidence>
<name>A0A1Z3MLC3_KLEOX</name>
<dbReference type="EMBL" id="KY913897">
    <property type="protein sequence ID" value="ASD48583.1"/>
    <property type="molecule type" value="Genomic_DNA"/>
</dbReference>
<accession>A0A1Z3MLC3</accession>
<reference evidence="1" key="1">
    <citation type="submission" date="2017-04" db="EMBL/GenBank/DDBJ databases">
        <title>First report of Klebsiella oxytoca strain simultaneously producing NDM-1, IMP-4 and KPC-2 carbapenemases.</title>
        <authorList>
            <person name="Wang J."/>
            <person name="Li J."/>
            <person name="Yuan M."/>
            <person name="Jia Y."/>
            <person name="Zhu X."/>
            <person name="Bai L."/>
            <person name="Bai X."/>
            <person name="Fanning S."/>
        </authorList>
    </citation>
    <scope>NUCLEOTIDE SEQUENCE</scope>
    <source>
        <strain evidence="1">PKOX3</strain>
        <plasmid evidence="1">p1</plasmid>
    </source>
</reference>
<proteinExistence type="predicted"/>
<sequence length="37" mass="4399">MRIWAFQQRRSGACSKTLAIFENSKRSSTHRQEKPFD</sequence>
<dbReference type="AlphaFoldDB" id="A0A1Z3MLC3"/>